<dbReference type="InterPro" id="IPR000836">
    <property type="entry name" value="PRTase_dom"/>
</dbReference>
<evidence type="ECO:0000313" key="4">
    <source>
        <dbReference type="Proteomes" id="UP000198548"/>
    </source>
</evidence>
<organism evidence="3 4">
    <name type="scientific">Alkalibacterium putridalgicola</name>
    <dbReference type="NCBI Taxonomy" id="426703"/>
    <lineage>
        <taxon>Bacteria</taxon>
        <taxon>Bacillati</taxon>
        <taxon>Bacillota</taxon>
        <taxon>Bacilli</taxon>
        <taxon>Lactobacillales</taxon>
        <taxon>Carnobacteriaceae</taxon>
        <taxon>Alkalibacterium</taxon>
    </lineage>
</organism>
<feature type="domain" description="Phosphoribosyltransferase" evidence="1">
    <location>
        <begin position="2"/>
        <end position="156"/>
    </location>
</feature>
<keyword evidence="5" id="KW-1185">Reference proteome</keyword>
<dbReference type="Proteomes" id="UP000198548">
    <property type="component" value="Unassembled WGS sequence"/>
</dbReference>
<dbReference type="STRING" id="426703.SAMN04488100_1624"/>
<evidence type="ECO:0000313" key="2">
    <source>
        <dbReference type="EMBL" id="GEK89907.1"/>
    </source>
</evidence>
<reference evidence="2 5" key="2">
    <citation type="submission" date="2019-07" db="EMBL/GenBank/DDBJ databases">
        <title>Whole genome shotgun sequence of Alkalibacterium putridalgicola NBRC 103243.</title>
        <authorList>
            <person name="Hosoyama A."/>
            <person name="Uohara A."/>
            <person name="Ohji S."/>
            <person name="Ichikawa N."/>
        </authorList>
    </citation>
    <scope>NUCLEOTIDE SEQUENCE [LARGE SCALE GENOMIC DNA]</scope>
    <source>
        <strain evidence="2 5">NBRC 103243</strain>
    </source>
</reference>
<dbReference type="Proteomes" id="UP000321425">
    <property type="component" value="Unassembled WGS sequence"/>
</dbReference>
<dbReference type="EMBL" id="BJUX01000026">
    <property type="protein sequence ID" value="GEK89907.1"/>
    <property type="molecule type" value="Genomic_DNA"/>
</dbReference>
<proteinExistence type="predicted"/>
<evidence type="ECO:0000313" key="3">
    <source>
        <dbReference type="EMBL" id="SEM36705.1"/>
    </source>
</evidence>
<name>A0A1H7XSQ1_9LACT</name>
<dbReference type="EMBL" id="FOBL01000062">
    <property type="protein sequence ID" value="SEM36705.1"/>
    <property type="molecule type" value="Genomic_DNA"/>
</dbReference>
<dbReference type="Gene3D" id="3.30.1310.20">
    <property type="entry name" value="PRTase-like"/>
    <property type="match status" value="1"/>
</dbReference>
<dbReference type="AlphaFoldDB" id="A0A1H7XSQ1"/>
<keyword evidence="3" id="KW-0328">Glycosyltransferase</keyword>
<protein>
    <submittedName>
        <fullName evidence="3">Predicted phosphoribosyltransferase</fullName>
    </submittedName>
</protein>
<sequence>MPRGGVPLGIEIAEKHQLPFDIILSKKIGHPTHSEYAIGALSEHGDPILDETSAELLGPEWLTTELKRIRNEMARRQRTYSKELTKQTLKGKTVILVDDGIATGMTMKAAIKAVEAQEAETVIVAVPVIPKDTYQELERLVDDVVVIEVPDIFQGAVGAYYMSFPQVDDEEVLDMLHSLD</sequence>
<dbReference type="RefSeq" id="WP_218142384.1">
    <property type="nucleotide sequence ID" value="NZ_BJUX01000026.1"/>
</dbReference>
<reference evidence="3 4" key="1">
    <citation type="submission" date="2016-10" db="EMBL/GenBank/DDBJ databases">
        <authorList>
            <person name="de Groot N.N."/>
        </authorList>
    </citation>
    <scope>NUCLEOTIDE SEQUENCE [LARGE SCALE GENOMIC DNA]</scope>
    <source>
        <strain evidence="3 4">DSM 19182</strain>
    </source>
</reference>
<gene>
    <name evidence="2" type="ORF">APU01nite_19460</name>
    <name evidence="3" type="ORF">SAMN04488100_1624</name>
</gene>
<keyword evidence="3" id="KW-0808">Transferase</keyword>
<dbReference type="InterPro" id="IPR029057">
    <property type="entry name" value="PRTase-like"/>
</dbReference>
<dbReference type="CDD" id="cd06223">
    <property type="entry name" value="PRTases_typeI"/>
    <property type="match status" value="1"/>
</dbReference>
<dbReference type="GO" id="GO:0016757">
    <property type="term" value="F:glycosyltransferase activity"/>
    <property type="evidence" value="ECO:0007669"/>
    <property type="project" value="UniProtKB-KW"/>
</dbReference>
<dbReference type="Pfam" id="PF00156">
    <property type="entry name" value="Pribosyltran"/>
    <property type="match status" value="1"/>
</dbReference>
<dbReference type="Gene3D" id="3.40.50.2020">
    <property type="match status" value="1"/>
</dbReference>
<evidence type="ECO:0000259" key="1">
    <source>
        <dbReference type="Pfam" id="PF00156"/>
    </source>
</evidence>
<dbReference type="SUPFAM" id="SSF53271">
    <property type="entry name" value="PRTase-like"/>
    <property type="match status" value="1"/>
</dbReference>
<accession>A0A1H7XSQ1</accession>
<evidence type="ECO:0000313" key="5">
    <source>
        <dbReference type="Proteomes" id="UP000321425"/>
    </source>
</evidence>